<accession>A0A8C9DUI9</accession>
<name>A0A8C9DUI9_PROSS</name>
<keyword evidence="1" id="KW-0812">Transmembrane</keyword>
<dbReference type="AlphaFoldDB" id="A0A8C9DUI9"/>
<feature type="transmembrane region" description="Helical" evidence="1">
    <location>
        <begin position="37"/>
        <end position="58"/>
    </location>
</feature>
<dbReference type="GeneTree" id="ENSGT00910000148499"/>
<dbReference type="Proteomes" id="UP000694414">
    <property type="component" value="Unplaced"/>
</dbReference>
<keyword evidence="3" id="KW-1185">Reference proteome</keyword>
<reference evidence="2" key="2">
    <citation type="submission" date="2025-09" db="UniProtKB">
        <authorList>
            <consortium name="Ensembl"/>
        </authorList>
    </citation>
    <scope>IDENTIFICATION</scope>
</reference>
<keyword evidence="1" id="KW-0472">Membrane</keyword>
<evidence type="ECO:0000313" key="3">
    <source>
        <dbReference type="Proteomes" id="UP000694414"/>
    </source>
</evidence>
<keyword evidence="1" id="KW-1133">Transmembrane helix</keyword>
<organism evidence="2 3">
    <name type="scientific">Prolemur simus</name>
    <name type="common">Greater bamboo lemur</name>
    <name type="synonym">Hapalemur simus</name>
    <dbReference type="NCBI Taxonomy" id="1328070"/>
    <lineage>
        <taxon>Eukaryota</taxon>
        <taxon>Metazoa</taxon>
        <taxon>Chordata</taxon>
        <taxon>Craniata</taxon>
        <taxon>Vertebrata</taxon>
        <taxon>Euteleostomi</taxon>
        <taxon>Mammalia</taxon>
        <taxon>Eutheria</taxon>
        <taxon>Euarchontoglires</taxon>
        <taxon>Primates</taxon>
        <taxon>Strepsirrhini</taxon>
        <taxon>Lemuriformes</taxon>
        <taxon>Lemuridae</taxon>
        <taxon>Prolemur</taxon>
    </lineage>
</organism>
<feature type="transmembrane region" description="Helical" evidence="1">
    <location>
        <begin position="12"/>
        <end position="31"/>
    </location>
</feature>
<reference evidence="2" key="1">
    <citation type="submission" date="2025-08" db="UniProtKB">
        <authorList>
            <consortium name="Ensembl"/>
        </authorList>
    </citation>
    <scope>IDENTIFICATION</scope>
</reference>
<protein>
    <submittedName>
        <fullName evidence="2">Uncharacterized protein</fullName>
    </submittedName>
</protein>
<evidence type="ECO:0000313" key="2">
    <source>
        <dbReference type="Ensembl" id="ENSPSMP00000035658.1"/>
    </source>
</evidence>
<sequence>MVLFFTDIGKFFLLIVEFTIMVTFPLLTQNIPFNTFLYFIIHCVLILAVAAVVFCFVYRMIFKLSNEVVLTSNRVNVNK</sequence>
<dbReference type="Ensembl" id="ENSPSMT00000041086.1">
    <property type="protein sequence ID" value="ENSPSMP00000035658.1"/>
    <property type="gene ID" value="ENSPSMG00000024549.1"/>
</dbReference>
<evidence type="ECO:0000256" key="1">
    <source>
        <dbReference type="SAM" id="Phobius"/>
    </source>
</evidence>
<proteinExistence type="predicted"/>